<protein>
    <submittedName>
        <fullName evidence="1">Uncharacterized protein</fullName>
    </submittedName>
</protein>
<dbReference type="AlphaFoldDB" id="K0RXH2"/>
<dbReference type="EMBL" id="AGNL01029373">
    <property type="protein sequence ID" value="EJK57134.1"/>
    <property type="molecule type" value="Genomic_DNA"/>
</dbReference>
<evidence type="ECO:0000313" key="2">
    <source>
        <dbReference type="Proteomes" id="UP000266841"/>
    </source>
</evidence>
<evidence type="ECO:0000313" key="1">
    <source>
        <dbReference type="EMBL" id="EJK57134.1"/>
    </source>
</evidence>
<accession>K0RXH2</accession>
<gene>
    <name evidence="1" type="ORF">THAOC_22856</name>
</gene>
<comment type="caution">
    <text evidence="1">The sequence shown here is derived from an EMBL/GenBank/DDBJ whole genome shotgun (WGS) entry which is preliminary data.</text>
</comment>
<name>K0RXH2_THAOC</name>
<reference evidence="1 2" key="1">
    <citation type="journal article" date="2012" name="Genome Biol.">
        <title>Genome and low-iron response of an oceanic diatom adapted to chronic iron limitation.</title>
        <authorList>
            <person name="Lommer M."/>
            <person name="Specht M."/>
            <person name="Roy A.S."/>
            <person name="Kraemer L."/>
            <person name="Andreson R."/>
            <person name="Gutowska M.A."/>
            <person name="Wolf J."/>
            <person name="Bergner S.V."/>
            <person name="Schilhabel M.B."/>
            <person name="Klostermeier U.C."/>
            <person name="Beiko R.G."/>
            <person name="Rosenstiel P."/>
            <person name="Hippler M."/>
            <person name="Laroche J."/>
        </authorList>
    </citation>
    <scope>NUCLEOTIDE SEQUENCE [LARGE SCALE GENOMIC DNA]</scope>
    <source>
        <strain evidence="1 2">CCMP1005</strain>
    </source>
</reference>
<proteinExistence type="predicted"/>
<keyword evidence="2" id="KW-1185">Reference proteome</keyword>
<organism evidence="1 2">
    <name type="scientific">Thalassiosira oceanica</name>
    <name type="common">Marine diatom</name>
    <dbReference type="NCBI Taxonomy" id="159749"/>
    <lineage>
        <taxon>Eukaryota</taxon>
        <taxon>Sar</taxon>
        <taxon>Stramenopiles</taxon>
        <taxon>Ochrophyta</taxon>
        <taxon>Bacillariophyta</taxon>
        <taxon>Coscinodiscophyceae</taxon>
        <taxon>Thalassiosirophycidae</taxon>
        <taxon>Thalassiosirales</taxon>
        <taxon>Thalassiosiraceae</taxon>
        <taxon>Thalassiosira</taxon>
    </lineage>
</organism>
<sequence length="119" mass="13283">GQGPILDSHAATPLSIGPTTPINEVARDIDFTPTEFQPEEDLQALYKRYYGGERCPIEQDAIPFPELDDEERCFPKCYADDCCLPRIVGVAGECSFDIAFDEKSEESKTVSVEEMETRS</sequence>
<feature type="non-terminal residue" evidence="1">
    <location>
        <position position="1"/>
    </location>
</feature>
<dbReference type="Proteomes" id="UP000266841">
    <property type="component" value="Unassembled WGS sequence"/>
</dbReference>